<evidence type="ECO:0000313" key="4">
    <source>
        <dbReference type="Proteomes" id="UP000059574"/>
    </source>
</evidence>
<name>A0A0S2M0F0_9MICC</name>
<dbReference type="CDD" id="cd00293">
    <property type="entry name" value="USP-like"/>
    <property type="match status" value="1"/>
</dbReference>
<dbReference type="RefSeq" id="WP_062289200.1">
    <property type="nucleotide sequence ID" value="NZ_CP013200.1"/>
</dbReference>
<dbReference type="OrthoDB" id="6174426at2"/>
<protein>
    <recommendedName>
        <fullName evidence="2">UspA domain-containing protein</fullName>
    </recommendedName>
</protein>
<dbReference type="SUPFAM" id="SSF52402">
    <property type="entry name" value="Adenine nucleotide alpha hydrolases-like"/>
    <property type="match status" value="1"/>
</dbReference>
<dbReference type="PANTHER" id="PTHR46268">
    <property type="entry name" value="STRESS RESPONSE PROTEIN NHAX"/>
    <property type="match status" value="1"/>
</dbReference>
<feature type="domain" description="UspA" evidence="2">
    <location>
        <begin position="9"/>
        <end position="141"/>
    </location>
</feature>
<reference evidence="4" key="1">
    <citation type="submission" date="2015-11" db="EMBL/GenBank/DDBJ databases">
        <authorList>
            <person name="Kumar R."/>
            <person name="Singh D."/>
            <person name="Swarnkar M.K."/>
            <person name="Singh A.K."/>
            <person name="Kumar S."/>
        </authorList>
    </citation>
    <scope>NUCLEOTIDE SEQUENCE [LARGE SCALE GENOMIC DNA]</scope>
    <source>
        <strain evidence="4">ERGS4:06</strain>
    </source>
</reference>
<dbReference type="PRINTS" id="PR01438">
    <property type="entry name" value="UNVRSLSTRESS"/>
</dbReference>
<evidence type="ECO:0000313" key="3">
    <source>
        <dbReference type="EMBL" id="ALO67100.1"/>
    </source>
</evidence>
<dbReference type="InterPro" id="IPR006016">
    <property type="entry name" value="UspA"/>
</dbReference>
<dbReference type="PANTHER" id="PTHR46268:SF15">
    <property type="entry name" value="UNIVERSAL STRESS PROTEIN HP_0031"/>
    <property type="match status" value="1"/>
</dbReference>
<comment type="similarity">
    <text evidence="1">Belongs to the universal stress protein A family.</text>
</comment>
<proteinExistence type="inferred from homology"/>
<dbReference type="InterPro" id="IPR006015">
    <property type="entry name" value="Universal_stress_UspA"/>
</dbReference>
<dbReference type="Gene3D" id="3.40.50.620">
    <property type="entry name" value="HUPs"/>
    <property type="match status" value="1"/>
</dbReference>
<sequence length="142" mass="14278">MSEATSQVRIVVGVDGSASSVNALKEGVKLAAELGGVVDAVAVWELPVKHVAYAAMGIGSFEEGAQKVLNDALFQAFGENVPATVSARLVQGTAASTLSSVSEGARLLVVGRRGHGGIMGLLLGSVSAAVVNQSPVPVLVVQ</sequence>
<dbReference type="AlphaFoldDB" id="A0A0S2M0F0"/>
<organism evidence="3 4">
    <name type="scientific">Arthrobacter alpinus</name>
    <dbReference type="NCBI Taxonomy" id="656366"/>
    <lineage>
        <taxon>Bacteria</taxon>
        <taxon>Bacillati</taxon>
        <taxon>Actinomycetota</taxon>
        <taxon>Actinomycetes</taxon>
        <taxon>Micrococcales</taxon>
        <taxon>Micrococcaceae</taxon>
        <taxon>Arthrobacter</taxon>
    </lineage>
</organism>
<accession>A0A0S2M0F0</accession>
<reference evidence="3 4" key="2">
    <citation type="journal article" date="2016" name="J. Biotechnol.">
        <title>Complete genome sequence of Arthrobacter alpinus ERGS4:06, a yellow pigmented bacterium tolerant to cold and radiations isolated from Sikkim Himalaya.</title>
        <authorList>
            <person name="Kumar R."/>
            <person name="Singh D."/>
            <person name="Swarnkar M.K."/>
            <person name="Singh A.K."/>
            <person name="Kumar S."/>
        </authorList>
    </citation>
    <scope>NUCLEOTIDE SEQUENCE [LARGE SCALE GENOMIC DNA]</scope>
    <source>
        <strain evidence="3 4">ERGS4:06</strain>
    </source>
</reference>
<dbReference type="Pfam" id="PF00582">
    <property type="entry name" value="Usp"/>
    <property type="match status" value="1"/>
</dbReference>
<gene>
    <name evidence="3" type="ORF">AS189_12050</name>
</gene>
<evidence type="ECO:0000256" key="1">
    <source>
        <dbReference type="ARBA" id="ARBA00008791"/>
    </source>
</evidence>
<evidence type="ECO:0000259" key="2">
    <source>
        <dbReference type="Pfam" id="PF00582"/>
    </source>
</evidence>
<dbReference type="Proteomes" id="UP000059574">
    <property type="component" value="Chromosome"/>
</dbReference>
<dbReference type="EMBL" id="CP013200">
    <property type="protein sequence ID" value="ALO67100.1"/>
    <property type="molecule type" value="Genomic_DNA"/>
</dbReference>
<dbReference type="InterPro" id="IPR014729">
    <property type="entry name" value="Rossmann-like_a/b/a_fold"/>
</dbReference>